<proteinExistence type="predicted"/>
<accession>A0ABW2ZGI1</accession>
<keyword evidence="7" id="KW-0472">Membrane</keyword>
<dbReference type="EMBL" id="JBHTIA010000006">
    <property type="protein sequence ID" value="MFD0765253.1"/>
    <property type="molecule type" value="Genomic_DNA"/>
</dbReference>
<reference evidence="9" key="1">
    <citation type="journal article" date="2019" name="Int. J. Syst. Evol. Microbiol.">
        <title>The Global Catalogue of Microorganisms (GCM) 10K type strain sequencing project: providing services to taxonomists for standard genome sequencing and annotation.</title>
        <authorList>
            <consortium name="The Broad Institute Genomics Platform"/>
            <consortium name="The Broad Institute Genome Sequencing Center for Infectious Disease"/>
            <person name="Wu L."/>
            <person name="Ma J."/>
        </authorList>
    </citation>
    <scope>NUCLEOTIDE SEQUENCE [LARGE SCALE GENOMIC DNA]</scope>
    <source>
        <strain evidence="9">CCUG 60742</strain>
    </source>
</reference>
<keyword evidence="3" id="KW-0808">Transferase</keyword>
<dbReference type="Gene3D" id="3.30.565.10">
    <property type="entry name" value="Histidine kinase-like ATPase, C-terminal domain"/>
    <property type="match status" value="1"/>
</dbReference>
<organism evidence="8 9">
    <name type="scientific">Mucilaginibacter lutimaris</name>
    <dbReference type="NCBI Taxonomy" id="931629"/>
    <lineage>
        <taxon>Bacteria</taxon>
        <taxon>Pseudomonadati</taxon>
        <taxon>Bacteroidota</taxon>
        <taxon>Sphingobacteriia</taxon>
        <taxon>Sphingobacteriales</taxon>
        <taxon>Sphingobacteriaceae</taxon>
        <taxon>Mucilaginibacter</taxon>
    </lineage>
</organism>
<keyword evidence="9" id="KW-1185">Reference proteome</keyword>
<evidence type="ECO:0000313" key="8">
    <source>
        <dbReference type="EMBL" id="MFD0765253.1"/>
    </source>
</evidence>
<evidence type="ECO:0000256" key="1">
    <source>
        <dbReference type="ARBA" id="ARBA00000085"/>
    </source>
</evidence>
<dbReference type="SUPFAM" id="SSF55874">
    <property type="entry name" value="ATPase domain of HSP90 chaperone/DNA topoisomerase II/histidine kinase"/>
    <property type="match status" value="1"/>
</dbReference>
<evidence type="ECO:0000256" key="2">
    <source>
        <dbReference type="ARBA" id="ARBA00012438"/>
    </source>
</evidence>
<keyword evidence="7" id="KW-0812">Transmembrane</keyword>
<protein>
    <recommendedName>
        <fullName evidence="2">histidine kinase</fullName>
        <ecNumber evidence="2">2.7.13.3</ecNumber>
    </recommendedName>
</protein>
<evidence type="ECO:0000256" key="4">
    <source>
        <dbReference type="ARBA" id="ARBA00022777"/>
    </source>
</evidence>
<keyword evidence="5" id="KW-0902">Two-component regulatory system</keyword>
<feature type="transmembrane region" description="Helical" evidence="7">
    <location>
        <begin position="334"/>
        <end position="354"/>
    </location>
</feature>
<dbReference type="PANTHER" id="PTHR24421:SF10">
    <property type="entry name" value="NITRATE_NITRITE SENSOR PROTEIN NARQ"/>
    <property type="match status" value="1"/>
</dbReference>
<dbReference type="InterPro" id="IPR036890">
    <property type="entry name" value="HATPase_C_sf"/>
</dbReference>
<feature type="coiled-coil region" evidence="6">
    <location>
        <begin position="299"/>
        <end position="333"/>
    </location>
</feature>
<dbReference type="RefSeq" id="WP_377142164.1">
    <property type="nucleotide sequence ID" value="NZ_JBHTIA010000006.1"/>
</dbReference>
<gene>
    <name evidence="8" type="ORF">ACFQZI_10355</name>
</gene>
<comment type="catalytic activity">
    <reaction evidence="1">
        <text>ATP + protein L-histidine = ADP + protein N-phospho-L-histidine.</text>
        <dbReference type="EC" id="2.7.13.3"/>
    </reaction>
</comment>
<dbReference type="InterPro" id="IPR011990">
    <property type="entry name" value="TPR-like_helical_dom_sf"/>
</dbReference>
<keyword evidence="4" id="KW-0418">Kinase</keyword>
<dbReference type="SUPFAM" id="SSF48452">
    <property type="entry name" value="TPR-like"/>
    <property type="match status" value="2"/>
</dbReference>
<dbReference type="CDD" id="cd16917">
    <property type="entry name" value="HATPase_UhpB-NarQ-NarX-like"/>
    <property type="match status" value="1"/>
</dbReference>
<dbReference type="PANTHER" id="PTHR24421">
    <property type="entry name" value="NITRATE/NITRITE SENSOR PROTEIN NARX-RELATED"/>
    <property type="match status" value="1"/>
</dbReference>
<keyword evidence="6" id="KW-0175">Coiled coil</keyword>
<dbReference type="Proteomes" id="UP001597073">
    <property type="component" value="Unassembled WGS sequence"/>
</dbReference>
<evidence type="ECO:0000256" key="7">
    <source>
        <dbReference type="SAM" id="Phobius"/>
    </source>
</evidence>
<dbReference type="SMART" id="SM00028">
    <property type="entry name" value="TPR"/>
    <property type="match status" value="3"/>
</dbReference>
<comment type="caution">
    <text evidence="8">The sequence shown here is derived from an EMBL/GenBank/DDBJ whole genome shotgun (WGS) entry which is preliminary data.</text>
</comment>
<name>A0ABW2ZGI1_9SPHI</name>
<dbReference type="EC" id="2.7.13.3" evidence="2"/>
<sequence>MKKSLYFSLVSLLGLLSCQKEKPKPVFTAVADYKKAESFLYRRNDSAFFYFNKVVAAKKDSLQVAMALNQMGVIQSEAGDFFGAQESLLASLNFLHKANPRDRNCLASDYNELGLTSFNLKDYRPAVAFFDSAAIYSDHKPLQSVILGNKALAYRDMGAYPQALVLYRKALSSTQKYSKDYARSLSNMALTKWLADPGYRAAPELLLALGIRQRENDLWGLNASYVHLTRYYSAINRDSALYYALRWYAAAKRVNSPDDQLEALPALIKLSPKGKVKAYFTKYLQLADSIQRARNAAKNQFALIRYDAEKNKADKLELQKQNNEKRYQIVKQQIFLAGTLLVLFGGSALALFWFRKRKQRMELEAQNRINESRLQTSKKVHDVVANGLYRMMSEVENRQEVDRDALLDKIEVLYEKSRDISYESSRHDEQAFHDKIAEIIFSFATPGTEVILVGNDEDFWRDVKETSRYELEHILQELMVNMKKHSGAAAVVLKMETTGEGRKVLYSDDGVGLKNDFRPNNGLTNTGNRIRSIGGDINFDEHTGKGLRITLSFPVT</sequence>
<keyword evidence="8" id="KW-0067">ATP-binding</keyword>
<dbReference type="Gene3D" id="1.25.40.10">
    <property type="entry name" value="Tetratricopeptide repeat domain"/>
    <property type="match status" value="1"/>
</dbReference>
<keyword evidence="8" id="KW-0547">Nucleotide-binding</keyword>
<evidence type="ECO:0000256" key="3">
    <source>
        <dbReference type="ARBA" id="ARBA00022679"/>
    </source>
</evidence>
<dbReference type="PROSITE" id="PS51257">
    <property type="entry name" value="PROKAR_LIPOPROTEIN"/>
    <property type="match status" value="1"/>
</dbReference>
<dbReference type="GO" id="GO:0005524">
    <property type="term" value="F:ATP binding"/>
    <property type="evidence" value="ECO:0007669"/>
    <property type="project" value="UniProtKB-KW"/>
</dbReference>
<evidence type="ECO:0000256" key="5">
    <source>
        <dbReference type="ARBA" id="ARBA00023012"/>
    </source>
</evidence>
<evidence type="ECO:0000256" key="6">
    <source>
        <dbReference type="SAM" id="Coils"/>
    </source>
</evidence>
<evidence type="ECO:0000313" key="9">
    <source>
        <dbReference type="Proteomes" id="UP001597073"/>
    </source>
</evidence>
<keyword evidence="7" id="KW-1133">Transmembrane helix</keyword>
<dbReference type="InterPro" id="IPR019734">
    <property type="entry name" value="TPR_rpt"/>
</dbReference>
<dbReference type="InterPro" id="IPR050482">
    <property type="entry name" value="Sensor_HK_TwoCompSys"/>
</dbReference>